<evidence type="ECO:0000256" key="1">
    <source>
        <dbReference type="SAM" id="Phobius"/>
    </source>
</evidence>
<gene>
    <name evidence="2" type="ORF">LCGC14_2555140</name>
</gene>
<sequence>MNQRNALFTMAVISTVFLSVIVVLAFYVVPVFHTSFENFGAEIPNKTQFVISSYKY</sequence>
<name>A0A0F9DEV3_9ZZZZ</name>
<feature type="non-terminal residue" evidence="2">
    <location>
        <position position="56"/>
    </location>
</feature>
<keyword evidence="1" id="KW-1133">Transmembrane helix</keyword>
<accession>A0A0F9DEV3</accession>
<reference evidence="2" key="1">
    <citation type="journal article" date="2015" name="Nature">
        <title>Complex archaea that bridge the gap between prokaryotes and eukaryotes.</title>
        <authorList>
            <person name="Spang A."/>
            <person name="Saw J.H."/>
            <person name="Jorgensen S.L."/>
            <person name="Zaremba-Niedzwiedzka K."/>
            <person name="Martijn J."/>
            <person name="Lind A.E."/>
            <person name="van Eijk R."/>
            <person name="Schleper C."/>
            <person name="Guy L."/>
            <person name="Ettema T.J."/>
        </authorList>
    </citation>
    <scope>NUCLEOTIDE SEQUENCE</scope>
</reference>
<keyword evidence="1" id="KW-0472">Membrane</keyword>
<dbReference type="EMBL" id="LAZR01042035">
    <property type="protein sequence ID" value="KKL10508.1"/>
    <property type="molecule type" value="Genomic_DNA"/>
</dbReference>
<evidence type="ECO:0000313" key="2">
    <source>
        <dbReference type="EMBL" id="KKL10508.1"/>
    </source>
</evidence>
<feature type="transmembrane region" description="Helical" evidence="1">
    <location>
        <begin position="7"/>
        <end position="29"/>
    </location>
</feature>
<dbReference type="AlphaFoldDB" id="A0A0F9DEV3"/>
<protein>
    <submittedName>
        <fullName evidence="2">Uncharacterized protein</fullName>
    </submittedName>
</protein>
<proteinExistence type="predicted"/>
<comment type="caution">
    <text evidence="2">The sequence shown here is derived from an EMBL/GenBank/DDBJ whole genome shotgun (WGS) entry which is preliminary data.</text>
</comment>
<keyword evidence="1" id="KW-0812">Transmembrane</keyword>
<organism evidence="2">
    <name type="scientific">marine sediment metagenome</name>
    <dbReference type="NCBI Taxonomy" id="412755"/>
    <lineage>
        <taxon>unclassified sequences</taxon>
        <taxon>metagenomes</taxon>
        <taxon>ecological metagenomes</taxon>
    </lineage>
</organism>